<evidence type="ECO:0000256" key="1">
    <source>
        <dbReference type="ARBA" id="ARBA00001946"/>
    </source>
</evidence>
<keyword evidence="24" id="KW-1185">Reference proteome</keyword>
<feature type="non-terminal residue" evidence="23">
    <location>
        <position position="1"/>
    </location>
</feature>
<comment type="function">
    <text evidence="19">UDP-N-acetylglucosamine--dolichyl-phosphate N-acetylglucosaminephosphotransferase that operates in the biosynthetic pathway of dolichol-linked oligosaccharides, the glycan precursors employed in protein asparagine (N)-glycosylation. The assembly of dolichol-linked oligosaccharides begins on the cytosolic side of the endoplasmic reticulum membrane and finishes in its lumen. The sequential addition of sugars to dolichol pyrophosphate produces dolichol-linked oligosaccharides containing fourteen sugars, including two GlcNAcs, nine mannoses and three glucoses. Once assembled, the oligosaccharide is transferred from the lipid to nascent proteins by oligosaccharyltransferases. Catalyzes the initial step of dolichol-linked oligosaccharide biosynthesis, transfering GlcNAc-1-P from cytosolic UDP-GlcNAc onto the carrier lipid dolichyl phosphate (P-dolichol), yielding GlcNAc-P-P-dolichol embedded in the cytoplasmic leaflet of the endoplasmic reticulum membrane.</text>
</comment>
<keyword evidence="11" id="KW-0479">Metal-binding</keyword>
<evidence type="ECO:0000256" key="2">
    <source>
        <dbReference type="ARBA" id="ARBA00004477"/>
    </source>
</evidence>
<evidence type="ECO:0000256" key="19">
    <source>
        <dbReference type="ARBA" id="ARBA00044717"/>
    </source>
</evidence>
<evidence type="ECO:0000256" key="21">
    <source>
        <dbReference type="SAM" id="Phobius"/>
    </source>
</evidence>
<dbReference type="InterPro" id="IPR000715">
    <property type="entry name" value="Glycosyl_transferase_4"/>
</dbReference>
<dbReference type="InterPro" id="IPR033895">
    <property type="entry name" value="GPT"/>
</dbReference>
<dbReference type="CDD" id="cd06855">
    <property type="entry name" value="GT_GPT_euk"/>
    <property type="match status" value="1"/>
</dbReference>
<keyword evidence="9 23" id="KW-0808">Transferase</keyword>
<keyword evidence="14 21" id="KW-1133">Transmembrane helix</keyword>
<evidence type="ECO:0000256" key="12">
    <source>
        <dbReference type="ARBA" id="ARBA00022824"/>
    </source>
</evidence>
<evidence type="ECO:0000259" key="22">
    <source>
        <dbReference type="Pfam" id="PF21383"/>
    </source>
</evidence>
<keyword evidence="12" id="KW-0256">Endoplasmic reticulum</keyword>
<dbReference type="GO" id="GO:0016757">
    <property type="term" value="F:glycosyltransferase activity"/>
    <property type="evidence" value="ECO:0007669"/>
    <property type="project" value="UniProtKB-KW"/>
</dbReference>
<accession>A0A7K8QWT4</accession>
<evidence type="ECO:0000256" key="17">
    <source>
        <dbReference type="ARBA" id="ARBA00029567"/>
    </source>
</evidence>
<comment type="subcellular location">
    <subcellularLocation>
        <location evidence="2">Endoplasmic reticulum membrane</location>
        <topology evidence="2">Multi-pass membrane protein</topology>
    </subcellularLocation>
</comment>
<dbReference type="GO" id="GO:0005789">
    <property type="term" value="C:endoplasmic reticulum membrane"/>
    <property type="evidence" value="ECO:0007669"/>
    <property type="project" value="UniProtKB-SubCell"/>
</dbReference>
<dbReference type="GO" id="GO:0003975">
    <property type="term" value="F:UDP-N-acetylglucosamine-dolichyl-phosphate N-acetylglucosaminephosphotransferase activity"/>
    <property type="evidence" value="ECO:0007669"/>
    <property type="project" value="UniProtKB-EC"/>
</dbReference>
<evidence type="ECO:0000313" key="24">
    <source>
        <dbReference type="Proteomes" id="UP000567624"/>
    </source>
</evidence>
<dbReference type="GO" id="GO:0006488">
    <property type="term" value="P:dolichol-linked oligosaccharide biosynthetic process"/>
    <property type="evidence" value="ECO:0007669"/>
    <property type="project" value="InterPro"/>
</dbReference>
<feature type="non-terminal residue" evidence="23">
    <location>
        <position position="430"/>
    </location>
</feature>
<comment type="caution">
    <text evidence="23">The sequence shown here is derived from an EMBL/GenBank/DDBJ whole genome shotgun (WGS) entry which is preliminary data.</text>
</comment>
<keyword evidence="15 21" id="KW-0472">Membrane</keyword>
<evidence type="ECO:0000256" key="6">
    <source>
        <dbReference type="ARBA" id="ARBA00013225"/>
    </source>
</evidence>
<feature type="transmembrane region" description="Helical" evidence="21">
    <location>
        <begin position="251"/>
        <end position="269"/>
    </location>
</feature>
<dbReference type="PANTHER" id="PTHR10571:SF0">
    <property type="entry name" value="UDP-N-ACETYLGLUCOSAMINE--DOLICHYL-PHOSPHATE N-ACETYLGLUCOSAMINEPHOSPHOTRANSFERASE"/>
    <property type="match status" value="1"/>
</dbReference>
<evidence type="ECO:0000256" key="11">
    <source>
        <dbReference type="ARBA" id="ARBA00022723"/>
    </source>
</evidence>
<feature type="domain" description="DPAGT1 insertion" evidence="22">
    <location>
        <begin position="340"/>
        <end position="382"/>
    </location>
</feature>
<evidence type="ECO:0000256" key="7">
    <source>
        <dbReference type="ARBA" id="ARBA00017659"/>
    </source>
</evidence>
<feature type="transmembrane region" description="Helical" evidence="21">
    <location>
        <begin position="193"/>
        <end position="209"/>
    </location>
</feature>
<dbReference type="GO" id="GO:0046872">
    <property type="term" value="F:metal ion binding"/>
    <property type="evidence" value="ECO:0007669"/>
    <property type="project" value="UniProtKB-KW"/>
</dbReference>
<dbReference type="Pfam" id="PF00953">
    <property type="entry name" value="Glycos_transf_4"/>
    <property type="match status" value="1"/>
</dbReference>
<dbReference type="AlphaFoldDB" id="A0A7K8QWT4"/>
<dbReference type="EMBL" id="VWYW01000360">
    <property type="protein sequence ID" value="NXF09258.1"/>
    <property type="molecule type" value="Genomic_DNA"/>
</dbReference>
<feature type="transmembrane region" description="Helical" evidence="21">
    <location>
        <begin position="57"/>
        <end position="76"/>
    </location>
</feature>
<sequence>MAAWPALPLVINLGGSLLGFAATLTLIPAFTDHFLAARLFGEDLNKASRRPVPEAQGVISGAVFLIILFCFIPVPFLRCFVEEQCAAFPHDEFVELIGSLLAICCMIFLGFADDVLNLRWRHKLLLPTMASLPLLMVYFTNFGNTTIVVPKPFRVLLGMHLDLGIFYYVYMGMLAVFCTNAINILAGINGIEAGQSLVIAASIIIFNIVELNGDYRDDHIFSLYFMIPFFFTTLGLFYHNWYPSRVFVGDTFCYFAGMTFAVVGILGHFSKTMLLFFIPQVLNFLYSLPQLFHVIPCPRHRLPSFTHMLGVHGEVSCALSEEVGSSSQLNPSTGKLEMSYSKFKTKSLSALGTNILKVVKILHVVDVRSGMDEDGEYTECNNMTLINFVIKLIGPTHERNLTLLLLLIQVLGSTVAFSIRYQLVRLFYDV</sequence>
<dbReference type="Proteomes" id="UP000567624">
    <property type="component" value="Unassembled WGS sequence"/>
</dbReference>
<keyword evidence="10 21" id="KW-0812">Transmembrane</keyword>
<proteinExistence type="inferred from homology"/>
<evidence type="ECO:0000256" key="9">
    <source>
        <dbReference type="ARBA" id="ARBA00022679"/>
    </source>
</evidence>
<evidence type="ECO:0000256" key="13">
    <source>
        <dbReference type="ARBA" id="ARBA00022842"/>
    </source>
</evidence>
<keyword evidence="13" id="KW-0460">Magnesium</keyword>
<dbReference type="UniPathway" id="UPA00378"/>
<comment type="cofactor">
    <cofactor evidence="1">
        <name>Mg(2+)</name>
        <dbReference type="ChEBI" id="CHEBI:18420"/>
    </cofactor>
</comment>
<feature type="transmembrane region" description="Helical" evidence="21">
    <location>
        <begin position="165"/>
        <end position="186"/>
    </location>
</feature>
<evidence type="ECO:0000256" key="10">
    <source>
        <dbReference type="ARBA" id="ARBA00022692"/>
    </source>
</evidence>
<feature type="transmembrane region" description="Helical" evidence="21">
    <location>
        <begin position="401"/>
        <end position="423"/>
    </location>
</feature>
<comment type="catalytic activity">
    <reaction evidence="20">
        <text>a di-trans,poly-cis-dolichyl phosphate + UDP-N-acetyl-alpha-D-glucosamine = an N-acetyl-alpha-D-glucosaminyl-diphospho-di-trans,poly-cis-dolichol + UMP</text>
        <dbReference type="Rhea" id="RHEA:13289"/>
        <dbReference type="Rhea" id="RHEA-COMP:19498"/>
        <dbReference type="Rhea" id="RHEA-COMP:19507"/>
        <dbReference type="ChEBI" id="CHEBI:57683"/>
        <dbReference type="ChEBI" id="CHEBI:57705"/>
        <dbReference type="ChEBI" id="CHEBI:57865"/>
        <dbReference type="ChEBI" id="CHEBI:58427"/>
        <dbReference type="EC" id="2.7.8.15"/>
    </reaction>
    <physiologicalReaction direction="left-to-right" evidence="20">
        <dbReference type="Rhea" id="RHEA:13290"/>
    </physiologicalReaction>
</comment>
<name>A0A7K8QWT4_9PASS</name>
<evidence type="ECO:0000256" key="18">
    <source>
        <dbReference type="ARBA" id="ARBA00033238"/>
    </source>
</evidence>
<comment type="subunit">
    <text evidence="5">Homodimer.</text>
</comment>
<evidence type="ECO:0000313" key="23">
    <source>
        <dbReference type="EMBL" id="NXF09258.1"/>
    </source>
</evidence>
<protein>
    <recommendedName>
        <fullName evidence="7">UDP-N-acetylglucosamine--dolichyl-phosphate N-acetylglucosaminephosphotransferase</fullName>
        <ecNumber evidence="6">2.7.8.15</ecNumber>
    </recommendedName>
    <alternativeName>
        <fullName evidence="17">GlcNAc-1-P transferase</fullName>
    </alternativeName>
    <alternativeName>
        <fullName evidence="18">N-acetylglucosamine-1-phosphate transferase</fullName>
    </alternativeName>
</protein>
<feature type="transmembrane region" description="Helical" evidence="21">
    <location>
        <begin position="221"/>
        <end position="239"/>
    </location>
</feature>
<comment type="similarity">
    <text evidence="4">Belongs to the glycosyltransferase 4 family.</text>
</comment>
<dbReference type="Pfam" id="PF21383">
    <property type="entry name" value="DPAGT1_ins"/>
    <property type="match status" value="1"/>
</dbReference>
<evidence type="ECO:0000256" key="8">
    <source>
        <dbReference type="ARBA" id="ARBA00022676"/>
    </source>
</evidence>
<evidence type="ECO:0000256" key="20">
    <source>
        <dbReference type="ARBA" id="ARBA00045078"/>
    </source>
</evidence>
<evidence type="ECO:0000256" key="3">
    <source>
        <dbReference type="ARBA" id="ARBA00004922"/>
    </source>
</evidence>
<evidence type="ECO:0000256" key="5">
    <source>
        <dbReference type="ARBA" id="ARBA00011738"/>
    </source>
</evidence>
<feature type="transmembrane region" description="Helical" evidence="21">
    <location>
        <begin position="96"/>
        <end position="112"/>
    </location>
</feature>
<evidence type="ECO:0000256" key="4">
    <source>
        <dbReference type="ARBA" id="ARBA00009317"/>
    </source>
</evidence>
<evidence type="ECO:0000256" key="14">
    <source>
        <dbReference type="ARBA" id="ARBA00022989"/>
    </source>
</evidence>
<dbReference type="EC" id="2.7.8.15" evidence="6"/>
<evidence type="ECO:0000256" key="16">
    <source>
        <dbReference type="ARBA" id="ARBA00023180"/>
    </source>
</evidence>
<comment type="pathway">
    <text evidence="3">Protein modification; protein glycosylation.</text>
</comment>
<keyword evidence="16" id="KW-0325">Glycoprotein</keyword>
<keyword evidence="8" id="KW-0328">Glycosyltransferase</keyword>
<evidence type="ECO:0000256" key="15">
    <source>
        <dbReference type="ARBA" id="ARBA00023136"/>
    </source>
</evidence>
<dbReference type="InterPro" id="IPR048439">
    <property type="entry name" value="DPAGT1_ins"/>
</dbReference>
<feature type="transmembrane region" description="Helical" evidence="21">
    <location>
        <begin position="6"/>
        <end position="36"/>
    </location>
</feature>
<dbReference type="PANTHER" id="PTHR10571">
    <property type="entry name" value="UDP-N-ACETYLGLUCOSAMINE--DOLICHYL-PHOSPHATE N-ACETYLGLUCOSAMINEPHOSPHOTRANSFERASE"/>
    <property type="match status" value="1"/>
</dbReference>
<organism evidence="23 24">
    <name type="scientific">Smithornis capensis</name>
    <dbReference type="NCBI Taxonomy" id="363769"/>
    <lineage>
        <taxon>Eukaryota</taxon>
        <taxon>Metazoa</taxon>
        <taxon>Chordata</taxon>
        <taxon>Craniata</taxon>
        <taxon>Vertebrata</taxon>
        <taxon>Euteleostomi</taxon>
        <taxon>Archelosauria</taxon>
        <taxon>Archosauria</taxon>
        <taxon>Dinosauria</taxon>
        <taxon>Saurischia</taxon>
        <taxon>Theropoda</taxon>
        <taxon>Coelurosauria</taxon>
        <taxon>Aves</taxon>
        <taxon>Neognathae</taxon>
        <taxon>Neoaves</taxon>
        <taxon>Telluraves</taxon>
        <taxon>Australaves</taxon>
        <taxon>Passeriformes</taxon>
        <taxon>Eurylaimidae</taxon>
        <taxon>Smithornis</taxon>
    </lineage>
</organism>
<reference evidence="23 24" key="1">
    <citation type="submission" date="2019-09" db="EMBL/GenBank/DDBJ databases">
        <title>Bird 10,000 Genomes (B10K) Project - Family phase.</title>
        <authorList>
            <person name="Zhang G."/>
        </authorList>
    </citation>
    <scope>NUCLEOTIDE SEQUENCE [LARGE SCALE GENOMIC DNA]</scope>
    <source>
        <strain evidence="23">B10K-CU-031-20</strain>
    </source>
</reference>
<gene>
    <name evidence="23" type="primary">Dpagt1</name>
    <name evidence="23" type="ORF">SMICAP_R06449</name>
</gene>